<comment type="caution">
    <text evidence="2">The sequence shown here is derived from an EMBL/GenBank/DDBJ whole genome shotgun (WGS) entry which is preliminary data.</text>
</comment>
<feature type="region of interest" description="Disordered" evidence="1">
    <location>
        <begin position="116"/>
        <end position="137"/>
    </location>
</feature>
<dbReference type="EMBL" id="JBHLTG010000004">
    <property type="protein sequence ID" value="MFC0679786.1"/>
    <property type="molecule type" value="Genomic_DNA"/>
</dbReference>
<accession>A0ABV6RSL5</accession>
<sequence length="137" mass="14595">MLSLLLLTAAFSAQGRDLAPGTKHEIESLFSTLASSGCQFSRNGSWHAAGEAKEHLGRKYAYLLKKDLITTTESFVELAASKSSMSGKPYLVRCGKASPVPSRQWLLKQLRHIRAGAARGADTSSPPAIGRPDAPAA</sequence>
<organism evidence="2 3">
    <name type="scientific">Lysobacter korlensis</name>
    <dbReference type="NCBI Taxonomy" id="553636"/>
    <lineage>
        <taxon>Bacteria</taxon>
        <taxon>Pseudomonadati</taxon>
        <taxon>Pseudomonadota</taxon>
        <taxon>Gammaproteobacteria</taxon>
        <taxon>Lysobacterales</taxon>
        <taxon>Lysobacteraceae</taxon>
        <taxon>Lysobacter</taxon>
    </lineage>
</organism>
<proteinExistence type="predicted"/>
<reference evidence="2 3" key="1">
    <citation type="submission" date="2024-09" db="EMBL/GenBank/DDBJ databases">
        <authorList>
            <person name="Sun Q."/>
            <person name="Mori K."/>
        </authorList>
    </citation>
    <scope>NUCLEOTIDE SEQUENCE [LARGE SCALE GENOMIC DNA]</scope>
    <source>
        <strain evidence="2 3">KCTC 23076</strain>
    </source>
</reference>
<protein>
    <submittedName>
        <fullName evidence="2">DUF5329 domain-containing protein</fullName>
    </submittedName>
</protein>
<evidence type="ECO:0000256" key="1">
    <source>
        <dbReference type="SAM" id="MobiDB-lite"/>
    </source>
</evidence>
<evidence type="ECO:0000313" key="3">
    <source>
        <dbReference type="Proteomes" id="UP001589896"/>
    </source>
</evidence>
<dbReference type="InterPro" id="IPR035242">
    <property type="entry name" value="DUF5329"/>
</dbReference>
<evidence type="ECO:0000313" key="2">
    <source>
        <dbReference type="EMBL" id="MFC0679786.1"/>
    </source>
</evidence>
<dbReference type="Proteomes" id="UP001589896">
    <property type="component" value="Unassembled WGS sequence"/>
</dbReference>
<gene>
    <name evidence="2" type="ORF">ACFFGH_18250</name>
</gene>
<keyword evidence="3" id="KW-1185">Reference proteome</keyword>
<dbReference type="RefSeq" id="WP_386670867.1">
    <property type="nucleotide sequence ID" value="NZ_JBHLTG010000004.1"/>
</dbReference>
<name>A0ABV6RSL5_9GAMM</name>
<dbReference type="Pfam" id="PF17263">
    <property type="entry name" value="DUF5329"/>
    <property type="match status" value="1"/>
</dbReference>